<dbReference type="InterPro" id="IPR034216">
    <property type="entry name" value="C5a_Peptidase"/>
</dbReference>
<feature type="domain" description="Gram-positive cocci surface proteins LPxTG" evidence="14">
    <location>
        <begin position="1549"/>
        <end position="1582"/>
    </location>
</feature>
<feature type="active site" description="Charge relay system" evidence="9 10">
    <location>
        <position position="541"/>
    </location>
</feature>
<dbReference type="InterPro" id="IPR019931">
    <property type="entry name" value="LPXTG_anchor"/>
</dbReference>
<evidence type="ECO:0000256" key="6">
    <source>
        <dbReference type="ARBA" id="ARBA00022801"/>
    </source>
</evidence>
<dbReference type="PANTHER" id="PTHR43806">
    <property type="entry name" value="PEPTIDASE S8"/>
    <property type="match status" value="1"/>
</dbReference>
<feature type="compositionally biased region" description="Polar residues" evidence="12">
    <location>
        <begin position="1432"/>
        <end position="1445"/>
    </location>
</feature>
<accession>A0A2G0E823</accession>
<dbReference type="GO" id="GO:0016020">
    <property type="term" value="C:membrane"/>
    <property type="evidence" value="ECO:0007669"/>
    <property type="project" value="InterPro"/>
</dbReference>
<gene>
    <name evidence="15" type="ORF">CQR37_13295</name>
</gene>
<keyword evidence="2" id="KW-0134">Cell wall</keyword>
<dbReference type="PROSITE" id="PS51892">
    <property type="entry name" value="SUBTILASE"/>
    <property type="match status" value="1"/>
</dbReference>
<dbReference type="InterPro" id="IPR023827">
    <property type="entry name" value="Peptidase_S8_Asp-AS"/>
</dbReference>
<protein>
    <submittedName>
        <fullName evidence="15">Peptidase S8</fullName>
    </submittedName>
</protein>
<keyword evidence="5" id="KW-0732">Signal</keyword>
<dbReference type="PROSITE" id="PS50847">
    <property type="entry name" value="GRAM_POS_ANCHORING"/>
    <property type="match status" value="1"/>
</dbReference>
<name>A0A2G0E823_ENTFC</name>
<evidence type="ECO:0000256" key="9">
    <source>
        <dbReference type="PIRSR" id="PIRSR615500-1"/>
    </source>
</evidence>
<feature type="compositionally biased region" description="Low complexity" evidence="12">
    <location>
        <begin position="172"/>
        <end position="243"/>
    </location>
</feature>
<dbReference type="Gene3D" id="2.60.40.4070">
    <property type="match status" value="1"/>
</dbReference>
<keyword evidence="3" id="KW-0964">Secreted</keyword>
<dbReference type="PRINTS" id="PR00723">
    <property type="entry name" value="SUBTILISIN"/>
</dbReference>
<dbReference type="GO" id="GO:0004252">
    <property type="term" value="F:serine-type endopeptidase activity"/>
    <property type="evidence" value="ECO:0007669"/>
    <property type="project" value="UniProtKB-UniRule"/>
</dbReference>
<dbReference type="NCBIfam" id="TIGR01167">
    <property type="entry name" value="LPXTG_anchor"/>
    <property type="match status" value="1"/>
</dbReference>
<dbReference type="Pfam" id="PF00082">
    <property type="entry name" value="Peptidase_S8"/>
    <property type="match status" value="1"/>
</dbReference>
<dbReference type="InterPro" id="IPR023828">
    <property type="entry name" value="Peptidase_S8_Ser-AS"/>
</dbReference>
<evidence type="ECO:0000256" key="7">
    <source>
        <dbReference type="ARBA" id="ARBA00022825"/>
    </source>
</evidence>
<organism evidence="15 16">
    <name type="scientific">Enterococcus faecium</name>
    <name type="common">Streptococcus faecium</name>
    <dbReference type="NCBI Taxonomy" id="1352"/>
    <lineage>
        <taxon>Bacteria</taxon>
        <taxon>Bacillati</taxon>
        <taxon>Bacillota</taxon>
        <taxon>Bacilli</taxon>
        <taxon>Lactobacillales</taxon>
        <taxon>Enterococcaceae</taxon>
        <taxon>Enterococcus</taxon>
    </lineage>
</organism>
<dbReference type="Proteomes" id="UP000224303">
    <property type="component" value="Unassembled WGS sequence"/>
</dbReference>
<feature type="region of interest" description="Disordered" evidence="12">
    <location>
        <begin position="1525"/>
        <end position="1544"/>
    </location>
</feature>
<evidence type="ECO:0000256" key="13">
    <source>
        <dbReference type="SAM" id="Phobius"/>
    </source>
</evidence>
<dbReference type="GO" id="GO:0006508">
    <property type="term" value="P:proteolysis"/>
    <property type="evidence" value="ECO:0007669"/>
    <property type="project" value="UniProtKB-KW"/>
</dbReference>
<dbReference type="RefSeq" id="WP_072538803.1">
    <property type="nucleotide sequence ID" value="NZ_JBBPHS010000044.1"/>
</dbReference>
<feature type="active site" description="Charge relay system" evidence="9 10">
    <location>
        <position position="336"/>
    </location>
</feature>
<comment type="caution">
    <text evidence="15">The sequence shown here is derived from an EMBL/GenBank/DDBJ whole genome shotgun (WGS) entry which is preliminary data.</text>
</comment>
<reference evidence="15 16" key="1">
    <citation type="submission" date="2017-10" db="EMBL/GenBank/DDBJ databases">
        <title>Draft genomes of the Enterococcus faecium isolated from human feces before and after Helicobacter pylori eradication therapy.</title>
        <authorList>
            <person name="Prianichniikov N.A."/>
            <person name="Glushchenko O.E."/>
            <person name="Malakhova M.V."/>
        </authorList>
    </citation>
    <scope>NUCLEOTIDE SEQUENCE [LARGE SCALE GENOMIC DNA]</scope>
    <source>
        <strain evidence="15 16">Hp_5-7</strain>
    </source>
</reference>
<feature type="compositionally biased region" description="Low complexity" evidence="12">
    <location>
        <begin position="58"/>
        <end position="70"/>
    </location>
</feature>
<evidence type="ECO:0000256" key="10">
    <source>
        <dbReference type="PROSITE-ProRule" id="PRU01240"/>
    </source>
</evidence>
<evidence type="ECO:0000256" key="4">
    <source>
        <dbReference type="ARBA" id="ARBA00022670"/>
    </source>
</evidence>
<proteinExistence type="inferred from homology"/>
<feature type="transmembrane region" description="Helical" evidence="13">
    <location>
        <begin position="1559"/>
        <end position="1576"/>
    </location>
</feature>
<evidence type="ECO:0000259" key="14">
    <source>
        <dbReference type="PROSITE" id="PS50847"/>
    </source>
</evidence>
<dbReference type="Gene3D" id="3.40.50.200">
    <property type="entry name" value="Peptidase S8/S53 domain"/>
    <property type="match status" value="1"/>
</dbReference>
<dbReference type="PROSITE" id="PS00138">
    <property type="entry name" value="SUBTILASE_SER"/>
    <property type="match status" value="1"/>
</dbReference>
<keyword evidence="4 10" id="KW-0645">Protease</keyword>
<dbReference type="Gene3D" id="2.60.40.1710">
    <property type="entry name" value="Subtilisin-like superfamily"/>
    <property type="match status" value="1"/>
</dbReference>
<feature type="region of interest" description="Disordered" evidence="12">
    <location>
        <begin position="1432"/>
        <end position="1519"/>
    </location>
</feature>
<feature type="compositionally biased region" description="Low complexity" evidence="12">
    <location>
        <begin position="84"/>
        <end position="151"/>
    </location>
</feature>
<feature type="region of interest" description="Disordered" evidence="12">
    <location>
        <begin position="58"/>
        <end position="250"/>
    </location>
</feature>
<evidence type="ECO:0000256" key="3">
    <source>
        <dbReference type="ARBA" id="ARBA00022525"/>
    </source>
</evidence>
<keyword evidence="8" id="KW-0572">Peptidoglycan-anchor</keyword>
<evidence type="ECO:0000256" key="1">
    <source>
        <dbReference type="ARBA" id="ARBA00011073"/>
    </source>
</evidence>
<keyword evidence="13" id="KW-0472">Membrane</keyword>
<evidence type="ECO:0000256" key="11">
    <source>
        <dbReference type="RuleBase" id="RU003355"/>
    </source>
</evidence>
<dbReference type="InterPro" id="IPR050131">
    <property type="entry name" value="Peptidase_S8_subtilisin-like"/>
</dbReference>
<evidence type="ECO:0000256" key="5">
    <source>
        <dbReference type="ARBA" id="ARBA00022729"/>
    </source>
</evidence>
<keyword evidence="7 10" id="KW-0720">Serine protease</keyword>
<dbReference type="InterPro" id="IPR000209">
    <property type="entry name" value="Peptidase_S8/S53_dom"/>
</dbReference>
<dbReference type="Gene3D" id="2.60.40.10">
    <property type="entry name" value="Immunoglobulins"/>
    <property type="match status" value="1"/>
</dbReference>
<keyword evidence="13" id="KW-0812">Transmembrane</keyword>
<keyword evidence="13" id="KW-1133">Transmembrane helix</keyword>
<sequence>MRRNSMTEMKRHYKLYKSGSKGVAAAIITVSAGAIVLSGYATQSVSADTTAAATVQTQTDTETTGQSSTAVDDAQNAADNHTQSSTATEEGTTPATTTSQSQAGSSATTSGATATTATSGASASSSSAATTLAATVQTQTDTETTGQSSTAVDDAQNAADNHTQSSTATEEGTTPAQSSATASQATPATTTSQSQAGSSAATSGATATSGASASSSSAATTTTPAATTTAQATADATADPGPANQDTLTKGNVEGLWNEGYQGQGMVVAVIDSGVQPHADLRLTDDSTAAISKDAAEAAIAKLGHGTYVNSKIPFAYDYVNNDSVNTGTTVSGSTHGEHVAGIIAANGTVADGATGTSKASVYVKGVAPEAQILAMQVIDEFPDENANDISRAIRDAVSMGANAIQMSLGVGVAEQDLTDEEQAAVQYATDHGVFVSISASNNGNAASIVGSDKKNDISTAYVPKNDSTIADPGAAASAMTVAAEKSATGADSEMDGFSSWGPMADYTLKPDIAAPGDRVTSTAIDPKTNTQTYAVESGTSMAGPYDAGAALLVMQKLKATRPELQGADLVKAVKLALMNAADPMIDLNYPDTYVSPRRQGAGQIDVTKAGNLDVAAEGTNNAGSVSLGKIGQTTSFNVTLTNYGQTTQSYTVDYDGGPLTQVRDTSKGNIVHDQKLAGAAVNSATPTFTLAPGASEVVTFTLTLDDAVAANQIVEGYLTFKAGDDTQTISVPYLGYFGDLTTEQIIDDPANKQDSIFKGGYLVDNNNNPLGVTDAASLSNLVNSDVTGKYTWGQVPVYIENGKVSFSPNGDGASDTVYPYVFAKQNLKAVTIQILDANGNLVRVLDKENNTTKSYLQNGFRHNSDLGLSTDMRLDADAFTWDGRIYDQQTGKYITAPDGRYTYRIVTEQYNDGAEQEQNFDLPVAVDTVAPTLTGLTYAEGQLTASYNDQGAGFSQFSDAVLKIGAQEYGVSLDNNGQSNAGTISFKLTAAQMAALATSDGQLTLTVTDVAGNHTSASVQAFAGTTSASATDTTANVAPQFSWQVGDGSNNYWRTKGFVQAVSDQTIFTAYAQVPAGVDWIVYATDARAGKVFPGKVDTATGIVTFNLTEGAPYGDFVGTVLYPTANFGEYKRAGRADGDEMIVFLDADGTAGYGHFSTTNPHTVIALRDNADAAADATVTTGAPVLSGRAFADITTHAQPTAGLSFDKFNDNTFTLVGADQVADVYDPQTGELTITGKVADPAGKAMTVTDATEPTKAVAINADGTFSFTVPFKAAEQQSVGYRLTTTTTNDDGTTASSTAYGALQIYLDTVFPTLSMPQADTLTVDADGNYDITTSDPTFTVTGTVNDNVNGYRLYTNGDNVVHQKNLAGFNNHVDADAASSNPYGAADFSQTYNLLEGDNYFTVTAVDMVGNTITKVFHVVRVDATSVTPKSQGSKGTAITSPVVDGGQRGQAQGAPDVHPAAPGYKNDGQGGVQLVPAAITSPGVDGGQRGQAQGAPDVHPAAPGYKNDGQGGVQLVPAASQAGRPQSGAEQGQSPATTTAAALPATGETHSPLAAIGLAILSVLGLAGLASRKRRV</sequence>
<dbReference type="SUPFAM" id="SSF52743">
    <property type="entry name" value="Subtilisin-like"/>
    <property type="match status" value="1"/>
</dbReference>
<feature type="active site" description="Charge relay system" evidence="9 10">
    <location>
        <position position="272"/>
    </location>
</feature>
<evidence type="ECO:0000313" key="16">
    <source>
        <dbReference type="Proteomes" id="UP000224303"/>
    </source>
</evidence>
<feature type="compositionally biased region" description="Polar residues" evidence="12">
    <location>
        <begin position="158"/>
        <end position="171"/>
    </location>
</feature>
<evidence type="ECO:0000313" key="15">
    <source>
        <dbReference type="EMBL" id="PHL20601.1"/>
    </source>
</evidence>
<evidence type="ECO:0000256" key="12">
    <source>
        <dbReference type="SAM" id="MobiDB-lite"/>
    </source>
</evidence>
<dbReference type="PROSITE" id="PS00136">
    <property type="entry name" value="SUBTILASE_ASP"/>
    <property type="match status" value="1"/>
</dbReference>
<dbReference type="InterPro" id="IPR015500">
    <property type="entry name" value="Peptidase_S8_subtilisin-rel"/>
</dbReference>
<evidence type="ECO:0000256" key="8">
    <source>
        <dbReference type="ARBA" id="ARBA00023088"/>
    </source>
</evidence>
<dbReference type="Pfam" id="PF06280">
    <property type="entry name" value="fn3_5"/>
    <property type="match status" value="1"/>
</dbReference>
<keyword evidence="6 10" id="KW-0378">Hydrolase</keyword>
<dbReference type="InterPro" id="IPR036852">
    <property type="entry name" value="Peptidase_S8/S53_dom_sf"/>
</dbReference>
<dbReference type="CDD" id="cd07475">
    <property type="entry name" value="Peptidases_S8_C5a_Peptidase"/>
    <property type="match status" value="1"/>
</dbReference>
<dbReference type="InterPro" id="IPR010435">
    <property type="entry name" value="C5a/SBT2-like_Fn3"/>
</dbReference>
<dbReference type="EMBL" id="PCGC01000050">
    <property type="protein sequence ID" value="PHL20601.1"/>
    <property type="molecule type" value="Genomic_DNA"/>
</dbReference>
<dbReference type="InterPro" id="IPR013783">
    <property type="entry name" value="Ig-like_fold"/>
</dbReference>
<comment type="similarity">
    <text evidence="1 10 11">Belongs to the peptidase S8 family.</text>
</comment>
<dbReference type="PANTHER" id="PTHR43806:SF11">
    <property type="entry name" value="CEREVISIN-RELATED"/>
    <property type="match status" value="1"/>
</dbReference>
<evidence type="ECO:0000256" key="2">
    <source>
        <dbReference type="ARBA" id="ARBA00022512"/>
    </source>
</evidence>